<dbReference type="InterPro" id="IPR001005">
    <property type="entry name" value="SANT/Myb"/>
</dbReference>
<evidence type="ECO:0000259" key="6">
    <source>
        <dbReference type="PROSITE" id="PS50090"/>
    </source>
</evidence>
<feature type="domain" description="HTH myb-type" evidence="7">
    <location>
        <begin position="116"/>
        <end position="164"/>
    </location>
</feature>
<evidence type="ECO:0000256" key="3">
    <source>
        <dbReference type="ARBA" id="ARBA00023163"/>
    </source>
</evidence>
<keyword evidence="2" id="KW-0238">DNA-binding</keyword>
<dbReference type="InterPro" id="IPR017930">
    <property type="entry name" value="Myb_dom"/>
</dbReference>
<reference evidence="8 9" key="1">
    <citation type="submission" date="2024-04" db="EMBL/GenBank/DDBJ databases">
        <title>Tritrichomonas musculus Genome.</title>
        <authorList>
            <person name="Alves-Ferreira E."/>
            <person name="Grigg M."/>
            <person name="Lorenzi H."/>
            <person name="Galac M."/>
        </authorList>
    </citation>
    <scope>NUCLEOTIDE SEQUENCE [LARGE SCALE GENOMIC DNA]</scope>
    <source>
        <strain evidence="8 9">EAF2021</strain>
    </source>
</reference>
<evidence type="ECO:0008006" key="10">
    <source>
        <dbReference type="Google" id="ProtNLM"/>
    </source>
</evidence>
<evidence type="ECO:0000259" key="7">
    <source>
        <dbReference type="PROSITE" id="PS51294"/>
    </source>
</evidence>
<evidence type="ECO:0000313" key="9">
    <source>
        <dbReference type="Proteomes" id="UP001470230"/>
    </source>
</evidence>
<dbReference type="Proteomes" id="UP001470230">
    <property type="component" value="Unassembled WGS sequence"/>
</dbReference>
<dbReference type="PROSITE" id="PS51294">
    <property type="entry name" value="HTH_MYB"/>
    <property type="match status" value="2"/>
</dbReference>
<keyword evidence="1" id="KW-0805">Transcription regulation</keyword>
<organism evidence="8 9">
    <name type="scientific">Tritrichomonas musculus</name>
    <dbReference type="NCBI Taxonomy" id="1915356"/>
    <lineage>
        <taxon>Eukaryota</taxon>
        <taxon>Metamonada</taxon>
        <taxon>Parabasalia</taxon>
        <taxon>Tritrichomonadida</taxon>
        <taxon>Tritrichomonadidae</taxon>
        <taxon>Tritrichomonas</taxon>
    </lineage>
</organism>
<dbReference type="Pfam" id="PF13921">
    <property type="entry name" value="Myb_DNA-bind_6"/>
    <property type="match status" value="1"/>
</dbReference>
<gene>
    <name evidence="8" type="ORF">M9Y10_018753</name>
</gene>
<dbReference type="SUPFAM" id="SSF46689">
    <property type="entry name" value="Homeodomain-like"/>
    <property type="match status" value="1"/>
</dbReference>
<dbReference type="EMBL" id="JAPFFF010000026">
    <property type="protein sequence ID" value="KAK8849355.1"/>
    <property type="molecule type" value="Genomic_DNA"/>
</dbReference>
<sequence>MIHLVKDQSLTNENLSNKKKKYKSNYINQVLNNYHQNIFYDTANDQKQKQKQTNEPKNSDINSDSQQYNDLMGNDKNQIKTSHLQIDNQKNNENLNMLTNEDNNNIVSNRSNYHFRFSAKEDEMLLQIVEKFGAKNWNLIGKLMPGRNSKQCRDRYTNYLAPEINHSEWNEEEDKLLYEKYLKYGPKWSFLCKFFQNRTANDIKNRYNYNIIKMIPHKTKIFRKCNLILPK</sequence>
<protein>
    <recommendedName>
        <fullName evidence="10">Myb-like DNA-binding domain containing protein</fullName>
    </recommendedName>
</protein>
<evidence type="ECO:0000256" key="1">
    <source>
        <dbReference type="ARBA" id="ARBA00023015"/>
    </source>
</evidence>
<feature type="compositionally biased region" description="Polar residues" evidence="5">
    <location>
        <begin position="59"/>
        <end position="74"/>
    </location>
</feature>
<keyword evidence="9" id="KW-1185">Reference proteome</keyword>
<evidence type="ECO:0000256" key="2">
    <source>
        <dbReference type="ARBA" id="ARBA00023125"/>
    </source>
</evidence>
<dbReference type="PANTHER" id="PTHR46621:SF1">
    <property type="entry name" value="SNRNA-ACTIVATING PROTEIN COMPLEX SUBUNIT 4"/>
    <property type="match status" value="1"/>
</dbReference>
<feature type="region of interest" description="Disordered" evidence="5">
    <location>
        <begin position="45"/>
        <end position="74"/>
    </location>
</feature>
<keyword evidence="3" id="KW-0804">Transcription</keyword>
<feature type="domain" description="HTH myb-type" evidence="7">
    <location>
        <begin position="165"/>
        <end position="215"/>
    </location>
</feature>
<feature type="domain" description="Myb-like" evidence="6">
    <location>
        <begin position="116"/>
        <end position="160"/>
    </location>
</feature>
<accession>A0ABR2HMF7</accession>
<keyword evidence="4" id="KW-0539">Nucleus</keyword>
<comment type="caution">
    <text evidence="8">The sequence shown here is derived from an EMBL/GenBank/DDBJ whole genome shotgun (WGS) entry which is preliminary data.</text>
</comment>
<proteinExistence type="predicted"/>
<dbReference type="Gene3D" id="1.10.10.60">
    <property type="entry name" value="Homeodomain-like"/>
    <property type="match status" value="2"/>
</dbReference>
<evidence type="ECO:0000313" key="8">
    <source>
        <dbReference type="EMBL" id="KAK8849355.1"/>
    </source>
</evidence>
<dbReference type="InterPro" id="IPR051575">
    <property type="entry name" value="Myb-like_DNA-bd"/>
</dbReference>
<feature type="domain" description="Myb-like" evidence="6">
    <location>
        <begin position="161"/>
        <end position="211"/>
    </location>
</feature>
<dbReference type="InterPro" id="IPR009057">
    <property type="entry name" value="Homeodomain-like_sf"/>
</dbReference>
<dbReference type="PROSITE" id="PS50090">
    <property type="entry name" value="MYB_LIKE"/>
    <property type="match status" value="2"/>
</dbReference>
<name>A0ABR2HMF7_9EUKA</name>
<dbReference type="CDD" id="cd00167">
    <property type="entry name" value="SANT"/>
    <property type="match status" value="2"/>
</dbReference>
<evidence type="ECO:0000256" key="4">
    <source>
        <dbReference type="ARBA" id="ARBA00023242"/>
    </source>
</evidence>
<dbReference type="PANTHER" id="PTHR46621">
    <property type="entry name" value="SNRNA-ACTIVATING PROTEIN COMPLEX SUBUNIT 4"/>
    <property type="match status" value="1"/>
</dbReference>
<evidence type="ECO:0000256" key="5">
    <source>
        <dbReference type="SAM" id="MobiDB-lite"/>
    </source>
</evidence>
<feature type="compositionally biased region" description="Basic and acidic residues" evidence="5">
    <location>
        <begin position="45"/>
        <end position="58"/>
    </location>
</feature>
<dbReference type="SMART" id="SM00717">
    <property type="entry name" value="SANT"/>
    <property type="match status" value="2"/>
</dbReference>